<dbReference type="FunFam" id="3.40.720.10:FF:000017">
    <property type="entry name" value="Predicted protein"/>
    <property type="match status" value="1"/>
</dbReference>
<protein>
    <recommendedName>
        <fullName evidence="2">DUF229 domain containing protein</fullName>
    </recommendedName>
</protein>
<dbReference type="AlphaFoldDB" id="A0A2L2YJ02"/>
<dbReference type="InterPro" id="IPR017850">
    <property type="entry name" value="Alkaline_phosphatase_core_sf"/>
</dbReference>
<dbReference type="EMBL" id="IAAA01022627">
    <property type="protein sequence ID" value="LAA07236.1"/>
    <property type="molecule type" value="mRNA"/>
</dbReference>
<dbReference type="GO" id="GO:0005615">
    <property type="term" value="C:extracellular space"/>
    <property type="evidence" value="ECO:0007669"/>
    <property type="project" value="TreeGrafter"/>
</dbReference>
<dbReference type="SUPFAM" id="SSF53649">
    <property type="entry name" value="Alkaline phosphatase-like"/>
    <property type="match status" value="1"/>
</dbReference>
<dbReference type="Gene3D" id="3.40.720.10">
    <property type="entry name" value="Alkaline Phosphatase, subunit A"/>
    <property type="match status" value="1"/>
</dbReference>
<proteinExistence type="evidence at transcript level"/>
<reference evidence="1" key="1">
    <citation type="journal article" date="2016" name="Mol. Ecol. Resour.">
        <title>Evaluation of the impact of RNA preservation methods of spiders for de novo transcriptome assembly.</title>
        <authorList>
            <person name="Kono N."/>
            <person name="Nakamura H."/>
            <person name="Ito Y."/>
            <person name="Tomita M."/>
            <person name="Arakawa K."/>
        </authorList>
    </citation>
    <scope>NUCLEOTIDE SEQUENCE</scope>
    <source>
        <tissue evidence="1">Whole body</tissue>
    </source>
</reference>
<evidence type="ECO:0000313" key="1">
    <source>
        <dbReference type="EMBL" id="LAA07235.1"/>
    </source>
</evidence>
<dbReference type="Pfam" id="PF02995">
    <property type="entry name" value="DUF229"/>
    <property type="match status" value="1"/>
</dbReference>
<dbReference type="PANTHER" id="PTHR10974:SF73">
    <property type="entry name" value="FI21235P1"/>
    <property type="match status" value="1"/>
</dbReference>
<dbReference type="PANTHER" id="PTHR10974">
    <property type="entry name" value="FI08016P-RELATED"/>
    <property type="match status" value="1"/>
</dbReference>
<organism evidence="1">
    <name type="scientific">Parasteatoda tepidariorum</name>
    <name type="common">Common house spider</name>
    <name type="synonym">Achaearanea tepidariorum</name>
    <dbReference type="NCBI Taxonomy" id="114398"/>
    <lineage>
        <taxon>Eukaryota</taxon>
        <taxon>Metazoa</taxon>
        <taxon>Ecdysozoa</taxon>
        <taxon>Arthropoda</taxon>
        <taxon>Chelicerata</taxon>
        <taxon>Arachnida</taxon>
        <taxon>Araneae</taxon>
        <taxon>Araneomorphae</taxon>
        <taxon>Entelegynae</taxon>
        <taxon>Araneoidea</taxon>
        <taxon>Theridiidae</taxon>
        <taxon>Parasteatoda</taxon>
    </lineage>
</organism>
<dbReference type="InterPro" id="IPR004245">
    <property type="entry name" value="DUF229"/>
</dbReference>
<dbReference type="OrthoDB" id="413313at2759"/>
<evidence type="ECO:0008006" key="2">
    <source>
        <dbReference type="Google" id="ProtNLM"/>
    </source>
</evidence>
<sequence length="633" mass="73071">MRIVRLRLGILVGIVFLIFLIFQVRLSIWNHSYEQIPVSDEEMELACRHPELELANPLILAHIHDVGELKCSKESDWVYIEGNLIKFNQSIVKKRGKIKCELHYVLRVDEYNTAKSKAVHLASDTGRVFLEHDFFHIKCSSQDGKHWKNLMAGIAKDKAAVKRAKAAKPPPNWMNLNVFMFGLDSMSRLHFMRKLPKTYKYLTEVLKASVLKGYNIVGDGTPQAIIPILTGFAEPELPETRKRMSNAQHVNVYPFAWKNFSANGYVTAYGEDGPSTGTFNYRLKGFKEPPTDHYLRSFYLEVDKVWKDHAKFCLGDKPRHVIMTQWLKTFYDTYTEVPKFGFVFHSELSHDDYNLVQHADGDLEYFLKGLQSSGILNSSLLIVFTDHGNRFSAIRETQQGKQEERLPFFSITVPSWVEKQYPKMVKNLKINENRLVTPFDIYSTLMTILDPDIPEEGDISSRSISVFSEIPQERTCSMANIEPHWCACLSWVRVSLEDPVVNEVGKAVIDYMNKLTEVQRDKCEILHLKEVTRIEKLQPNKALLKFKKNADKDGFVGEFSDDTKLTEVVYQVQLRASPSNGIFEASLMHSKTKNLFSIKEHELSRINMYGNQEHCIHDTYPELRKYCYCKVQL</sequence>
<name>A0A2L2YJ02_PARTP</name>
<accession>A0A2L2YJ02</accession>
<dbReference type="RefSeq" id="XP_071034755.1">
    <property type="nucleotide sequence ID" value="XM_071178654.1"/>
</dbReference>
<dbReference type="CDD" id="cd16021">
    <property type="entry name" value="ALP_like"/>
    <property type="match status" value="1"/>
</dbReference>
<dbReference type="GeneID" id="107437563"/>
<dbReference type="EMBL" id="IAAA01022626">
    <property type="protein sequence ID" value="LAA07235.1"/>
    <property type="molecule type" value="mRNA"/>
</dbReference>